<organism evidence="2 3">
    <name type="scientific">Hibiscus sabdariffa</name>
    <name type="common">roselle</name>
    <dbReference type="NCBI Taxonomy" id="183260"/>
    <lineage>
        <taxon>Eukaryota</taxon>
        <taxon>Viridiplantae</taxon>
        <taxon>Streptophyta</taxon>
        <taxon>Embryophyta</taxon>
        <taxon>Tracheophyta</taxon>
        <taxon>Spermatophyta</taxon>
        <taxon>Magnoliopsida</taxon>
        <taxon>eudicotyledons</taxon>
        <taxon>Gunneridae</taxon>
        <taxon>Pentapetalae</taxon>
        <taxon>rosids</taxon>
        <taxon>malvids</taxon>
        <taxon>Malvales</taxon>
        <taxon>Malvaceae</taxon>
        <taxon>Malvoideae</taxon>
        <taxon>Hibiscus</taxon>
    </lineage>
</organism>
<evidence type="ECO:0000313" key="3">
    <source>
        <dbReference type="Proteomes" id="UP001472677"/>
    </source>
</evidence>
<accession>A0ABR2FQY2</accession>
<reference evidence="2 3" key="1">
    <citation type="journal article" date="2024" name="G3 (Bethesda)">
        <title>Genome assembly of Hibiscus sabdariffa L. provides insights into metabolisms of medicinal natural products.</title>
        <authorList>
            <person name="Kim T."/>
        </authorList>
    </citation>
    <scope>NUCLEOTIDE SEQUENCE [LARGE SCALE GENOMIC DNA]</scope>
    <source>
        <strain evidence="2">TK-2024</strain>
        <tissue evidence="2">Old leaves</tissue>
    </source>
</reference>
<dbReference type="EMBL" id="JBBPBM010000005">
    <property type="protein sequence ID" value="KAK8584458.1"/>
    <property type="molecule type" value="Genomic_DNA"/>
</dbReference>
<proteinExistence type="predicted"/>
<keyword evidence="1" id="KW-0472">Membrane</keyword>
<comment type="caution">
    <text evidence="2">The sequence shown here is derived from an EMBL/GenBank/DDBJ whole genome shotgun (WGS) entry which is preliminary data.</text>
</comment>
<sequence>MGTRGINDHAMRLCMLKIMIYLLIMPLMLLVVPIVRLQNLETNVVEHSGHISGDHSVLVILEKGHGKIGSIRSSNPKPRAISVKGSKEISKSGLKIQKHSKNKGANRLFLQEWAQNISAKLNALVDQTVSESSGPSKVVVNQCRVLESAPPDIMQPMVKLGNSSVLIVLDDQNMVVDHGSLELIYFFHIGKWKKKILARLQGIDYSLAKHHSNFLVELRSRLRSELEVILAQEESLWKQKPCTKWILHGGRNTKFNHASMMAHRHSNSIYGMKLYGDVCCEDDEELKVVFV</sequence>
<keyword evidence="1" id="KW-1133">Transmembrane helix</keyword>
<feature type="transmembrane region" description="Helical" evidence="1">
    <location>
        <begin position="12"/>
        <end position="35"/>
    </location>
</feature>
<keyword evidence="3" id="KW-1185">Reference proteome</keyword>
<name>A0ABR2FQY2_9ROSI</name>
<evidence type="ECO:0000256" key="1">
    <source>
        <dbReference type="SAM" id="Phobius"/>
    </source>
</evidence>
<keyword evidence="1" id="KW-0812">Transmembrane</keyword>
<gene>
    <name evidence="2" type="ORF">V6N12_068702</name>
</gene>
<protein>
    <submittedName>
        <fullName evidence="2">Uncharacterized protein</fullName>
    </submittedName>
</protein>
<dbReference type="Proteomes" id="UP001472677">
    <property type="component" value="Unassembled WGS sequence"/>
</dbReference>
<evidence type="ECO:0000313" key="2">
    <source>
        <dbReference type="EMBL" id="KAK8584458.1"/>
    </source>
</evidence>